<organism evidence="2">
    <name type="scientific">Pittosporum cryptic virus-1</name>
    <dbReference type="NCBI Taxonomy" id="748427"/>
    <lineage>
        <taxon>Viruses</taxon>
        <taxon>Riboviria</taxon>
        <taxon>Orthornavirae</taxon>
        <taxon>Pisuviricota</taxon>
        <taxon>Duplopiviricetes</taxon>
        <taxon>Durnavirales</taxon>
        <taxon>Partitiviridae</taxon>
    </lineage>
</organism>
<evidence type="ECO:0000256" key="1">
    <source>
        <dbReference type="SAM" id="MobiDB-lite"/>
    </source>
</evidence>
<keyword evidence="2" id="KW-0167">Capsid protein</keyword>
<protein>
    <submittedName>
        <fullName evidence="2">Coat protein</fullName>
    </submittedName>
</protein>
<name>A0A140KP51_9VIRU</name>
<dbReference type="GO" id="GO:0019028">
    <property type="term" value="C:viral capsid"/>
    <property type="evidence" value="ECO:0007669"/>
    <property type="project" value="UniProtKB-KW"/>
</dbReference>
<accession>A0A140KP51</accession>
<keyword evidence="2" id="KW-0946">Virion</keyword>
<sequence>MSGDRINPAAGNMPVQPQAPPPPAPQGQGLQRMTNFLLENDRIGNVRSRYDKYRRYVTLYSTQIFQSLVTLYISLFNSQWQHYRRFMEHYPTPAGIPNAPTYMARVYISTWFMDLYATNREAVRGLSPLAFNEKFSHEIIPYSKEYDQFLTLLSGSIRPTPILLTSEVALYIPLIADTINWYISDNPLGINNFILNSDIFYGLIEIMKDRKHWKFSPISTHTTGRPCWLFDWHDNNVVCAWFPRDQNYNDDDVALAYVTGVACTPKLAPRDVDDWQYVPSNYHHPSNIHSINRLESRRFYGSYEVRTIEDQADYLLPPHLLNSIETICLTPIKRKFKKKAPSGIMAMQIASAPTEGDMTSTSTEVEVDPVSVNRFRIIDWCYYSRVVLEYETHTRTGALRIISLN</sequence>
<evidence type="ECO:0000313" key="2">
    <source>
        <dbReference type="EMBL" id="CEJ95597.2"/>
    </source>
</evidence>
<dbReference type="EMBL" id="LN680394">
    <property type="protein sequence ID" value="CEJ95597.2"/>
    <property type="molecule type" value="Genomic_RNA"/>
</dbReference>
<proteinExistence type="predicted"/>
<gene>
    <name evidence="2" type="primary">CP</name>
</gene>
<reference evidence="2" key="1">
    <citation type="journal article" date="2016" name="Arch. Virol.">
        <title>Pittosporum cryptic virus 1: genome sequence completion using next-generation sequencing.</title>
        <authorList>
            <person name="Elbeaino T."/>
            <person name="Kubaa R.A."/>
            <person name="Tuzlali H.T."/>
            <person name="Digiaro M."/>
        </authorList>
    </citation>
    <scope>NUCLEOTIDE SEQUENCE</scope>
    <source>
        <strain evidence="2">Pit-MAIB</strain>
    </source>
</reference>
<feature type="region of interest" description="Disordered" evidence="1">
    <location>
        <begin position="1"/>
        <end position="29"/>
    </location>
</feature>